<reference evidence="8 9" key="1">
    <citation type="submission" date="2023-09" db="EMBL/GenBank/DDBJ databases">
        <authorList>
            <person name="Wang M."/>
        </authorList>
    </citation>
    <scope>NUCLEOTIDE SEQUENCE [LARGE SCALE GENOMIC DNA]</scope>
    <source>
        <strain evidence="8">GT-2023</strain>
        <tissue evidence="8">Liver</tissue>
    </source>
</reference>
<comment type="caution">
    <text evidence="8">The sequence shown here is derived from an EMBL/GenBank/DDBJ whole genome shotgun (WGS) entry which is preliminary data.</text>
</comment>
<feature type="domain" description="Reverse transcriptase RNase H-like" evidence="7">
    <location>
        <begin position="8"/>
        <end position="38"/>
    </location>
</feature>
<dbReference type="PANTHER" id="PTHR37984:SF8">
    <property type="entry name" value="CCHC-TYPE DOMAIN-CONTAINING PROTEIN"/>
    <property type="match status" value="1"/>
</dbReference>
<protein>
    <recommendedName>
        <fullName evidence="7">Reverse transcriptase RNase H-like domain-containing protein</fullName>
    </recommendedName>
</protein>
<sequence length="157" mass="17736">MPARMAWAFASLALTRTEQNYAQIEKECLSIVFACQRLLLSAPKCLQGMMLKLQNYNLNVVYKPGPEMYISDTLSRAALNTQVPNEPWLLQHAVSTVDSSKTVFSIIDQALHLNVTDASLRKTVNETKADNALYELAPILEERPVTDRRRKHCSDLI</sequence>
<keyword evidence="6" id="KW-0695">RNA-directed DNA polymerase</keyword>
<keyword evidence="9" id="KW-1185">Reference proteome</keyword>
<dbReference type="InterPro" id="IPR050951">
    <property type="entry name" value="Retrovirus_Pol_polyprotein"/>
</dbReference>
<evidence type="ECO:0000313" key="8">
    <source>
        <dbReference type="EMBL" id="KAL1282330.1"/>
    </source>
</evidence>
<keyword evidence="3" id="KW-0540">Nuclease</keyword>
<dbReference type="PANTHER" id="PTHR37984">
    <property type="entry name" value="PROTEIN CBG26694"/>
    <property type="match status" value="1"/>
</dbReference>
<evidence type="ECO:0000256" key="4">
    <source>
        <dbReference type="ARBA" id="ARBA00022759"/>
    </source>
</evidence>
<keyword evidence="5" id="KW-0378">Hydrolase</keyword>
<dbReference type="Proteomes" id="UP001558613">
    <property type="component" value="Unassembled WGS sequence"/>
</dbReference>
<keyword evidence="4" id="KW-0255">Endonuclease</keyword>
<proteinExistence type="predicted"/>
<organism evidence="8 9">
    <name type="scientific">Cirrhinus molitorella</name>
    <name type="common">mud carp</name>
    <dbReference type="NCBI Taxonomy" id="172907"/>
    <lineage>
        <taxon>Eukaryota</taxon>
        <taxon>Metazoa</taxon>
        <taxon>Chordata</taxon>
        <taxon>Craniata</taxon>
        <taxon>Vertebrata</taxon>
        <taxon>Euteleostomi</taxon>
        <taxon>Actinopterygii</taxon>
        <taxon>Neopterygii</taxon>
        <taxon>Teleostei</taxon>
        <taxon>Ostariophysi</taxon>
        <taxon>Cypriniformes</taxon>
        <taxon>Cyprinidae</taxon>
        <taxon>Labeoninae</taxon>
        <taxon>Labeonini</taxon>
        <taxon>Cirrhinus</taxon>
    </lineage>
</organism>
<gene>
    <name evidence="8" type="ORF">QQF64_001133</name>
</gene>
<evidence type="ECO:0000256" key="3">
    <source>
        <dbReference type="ARBA" id="ARBA00022722"/>
    </source>
</evidence>
<accession>A0ABR3NZ60</accession>
<evidence type="ECO:0000256" key="1">
    <source>
        <dbReference type="ARBA" id="ARBA00022679"/>
    </source>
</evidence>
<evidence type="ECO:0000256" key="2">
    <source>
        <dbReference type="ARBA" id="ARBA00022695"/>
    </source>
</evidence>
<keyword evidence="1" id="KW-0808">Transferase</keyword>
<dbReference type="EMBL" id="JAYMGO010000001">
    <property type="protein sequence ID" value="KAL1282330.1"/>
    <property type="molecule type" value="Genomic_DNA"/>
</dbReference>
<dbReference type="Pfam" id="PF17917">
    <property type="entry name" value="RT_RNaseH"/>
    <property type="match status" value="1"/>
</dbReference>
<dbReference type="InterPro" id="IPR041373">
    <property type="entry name" value="RT_RNaseH"/>
</dbReference>
<name>A0ABR3NZ60_9TELE</name>
<evidence type="ECO:0000256" key="5">
    <source>
        <dbReference type="ARBA" id="ARBA00022801"/>
    </source>
</evidence>
<keyword evidence="2" id="KW-0548">Nucleotidyltransferase</keyword>
<evidence type="ECO:0000259" key="7">
    <source>
        <dbReference type="Pfam" id="PF17917"/>
    </source>
</evidence>
<evidence type="ECO:0000313" key="9">
    <source>
        <dbReference type="Proteomes" id="UP001558613"/>
    </source>
</evidence>
<evidence type="ECO:0000256" key="6">
    <source>
        <dbReference type="ARBA" id="ARBA00022918"/>
    </source>
</evidence>